<accession>A0AAD8KVD7</accession>
<dbReference type="Proteomes" id="UP001229421">
    <property type="component" value="Unassembled WGS sequence"/>
</dbReference>
<protein>
    <submittedName>
        <fullName evidence="1">Uncharacterized protein</fullName>
    </submittedName>
</protein>
<gene>
    <name evidence="1" type="ORF">QVD17_12118</name>
</gene>
<name>A0AAD8KVD7_TARER</name>
<organism evidence="1 2">
    <name type="scientific">Tagetes erecta</name>
    <name type="common">African marigold</name>
    <dbReference type="NCBI Taxonomy" id="13708"/>
    <lineage>
        <taxon>Eukaryota</taxon>
        <taxon>Viridiplantae</taxon>
        <taxon>Streptophyta</taxon>
        <taxon>Embryophyta</taxon>
        <taxon>Tracheophyta</taxon>
        <taxon>Spermatophyta</taxon>
        <taxon>Magnoliopsida</taxon>
        <taxon>eudicotyledons</taxon>
        <taxon>Gunneridae</taxon>
        <taxon>Pentapetalae</taxon>
        <taxon>asterids</taxon>
        <taxon>campanulids</taxon>
        <taxon>Asterales</taxon>
        <taxon>Asteraceae</taxon>
        <taxon>Asteroideae</taxon>
        <taxon>Heliantheae alliance</taxon>
        <taxon>Tageteae</taxon>
        <taxon>Tagetes</taxon>
    </lineage>
</organism>
<keyword evidence="2" id="KW-1185">Reference proteome</keyword>
<reference evidence="1" key="1">
    <citation type="journal article" date="2023" name="bioRxiv">
        <title>Improved chromosome-level genome assembly for marigold (Tagetes erecta).</title>
        <authorList>
            <person name="Jiang F."/>
            <person name="Yuan L."/>
            <person name="Wang S."/>
            <person name="Wang H."/>
            <person name="Xu D."/>
            <person name="Wang A."/>
            <person name="Fan W."/>
        </authorList>
    </citation>
    <scope>NUCLEOTIDE SEQUENCE</scope>
    <source>
        <strain evidence="1">WSJ</strain>
        <tissue evidence="1">Leaf</tissue>
    </source>
</reference>
<dbReference type="EMBL" id="JAUHHV010000003">
    <property type="protein sequence ID" value="KAK1429847.1"/>
    <property type="molecule type" value="Genomic_DNA"/>
</dbReference>
<sequence>MGDIRPCITDIVGFLETIAKSKTLRNIVRRLIVAACAYFIWQERNNRMFANHARPPDTLVKLIVEAVRYRLMGLKLVRKVDVARVLGGWGIEACRNFDDAG</sequence>
<comment type="caution">
    <text evidence="1">The sequence shown here is derived from an EMBL/GenBank/DDBJ whole genome shotgun (WGS) entry which is preliminary data.</text>
</comment>
<dbReference type="AlphaFoldDB" id="A0AAD8KVD7"/>
<evidence type="ECO:0000313" key="1">
    <source>
        <dbReference type="EMBL" id="KAK1429847.1"/>
    </source>
</evidence>
<proteinExistence type="predicted"/>
<evidence type="ECO:0000313" key="2">
    <source>
        <dbReference type="Proteomes" id="UP001229421"/>
    </source>
</evidence>